<dbReference type="Proteomes" id="UP000036780">
    <property type="component" value="Unassembled WGS sequence"/>
</dbReference>
<name>A0A0L0QUZ2_VIRPA</name>
<evidence type="ECO:0000313" key="2">
    <source>
        <dbReference type="Proteomes" id="UP000036780"/>
    </source>
</evidence>
<dbReference type="EMBL" id="LGTO01000002">
    <property type="protein sequence ID" value="KNE22495.1"/>
    <property type="molecule type" value="Genomic_DNA"/>
</dbReference>
<dbReference type="RefSeq" id="WP_050349971.1">
    <property type="nucleotide sequence ID" value="NZ_CP073011.1"/>
</dbReference>
<dbReference type="AlphaFoldDB" id="A0A0L0QUZ2"/>
<organism evidence="1 2">
    <name type="scientific">Virgibacillus pantothenticus</name>
    <dbReference type="NCBI Taxonomy" id="1473"/>
    <lineage>
        <taxon>Bacteria</taxon>
        <taxon>Bacillati</taxon>
        <taxon>Bacillota</taxon>
        <taxon>Bacilli</taxon>
        <taxon>Bacillales</taxon>
        <taxon>Bacillaceae</taxon>
        <taxon>Virgibacillus</taxon>
    </lineage>
</organism>
<sequence>MVEINKKQEVINYLIDTLPELSNYVNQIVSLLPKSTEDIEESHILKINPILKEMVTFTKGNLVEMRKMAQARIQDLTNNESEDESDIENKNIEEEKYIFDLYFDSISNIIDGVESLYSYIIEEPSEENLSIFIEKIFKGSMGIAELVEIITQ</sequence>
<comment type="caution">
    <text evidence="1">The sequence shown here is derived from an EMBL/GenBank/DDBJ whole genome shotgun (WGS) entry which is preliminary data.</text>
</comment>
<gene>
    <name evidence="1" type="ORF">AFK71_02440</name>
</gene>
<accession>A0A0L0QUZ2</accession>
<protein>
    <submittedName>
        <fullName evidence="1">Uncharacterized protein</fullName>
    </submittedName>
</protein>
<dbReference type="GeneID" id="66869402"/>
<proteinExistence type="predicted"/>
<evidence type="ECO:0000313" key="1">
    <source>
        <dbReference type="EMBL" id="KNE22495.1"/>
    </source>
</evidence>
<reference evidence="2" key="1">
    <citation type="submission" date="2015-07" db="EMBL/GenBank/DDBJ databases">
        <title>Fjat-10053 dsm26.</title>
        <authorList>
            <person name="Liu B."/>
            <person name="Wang J."/>
            <person name="Zhu Y."/>
            <person name="Liu G."/>
            <person name="Chen Q."/>
            <person name="Chen Z."/>
            <person name="Lan J."/>
            <person name="Che J."/>
            <person name="Ge C."/>
            <person name="Shi H."/>
            <person name="Pan Z."/>
            <person name="Liu X."/>
        </authorList>
    </citation>
    <scope>NUCLEOTIDE SEQUENCE [LARGE SCALE GENOMIC DNA]</scope>
    <source>
        <strain evidence="2">DSM 26</strain>
    </source>
</reference>
<keyword evidence="2" id="KW-1185">Reference proteome</keyword>
<dbReference type="PATRIC" id="fig|1473.5.peg.3416"/>